<keyword evidence="1" id="KW-0472">Membrane</keyword>
<sequence length="41" mass="4623">MRIPEEGITWHYTTWLNITFLLLAATLLVRSCALAALRCCG</sequence>
<feature type="transmembrane region" description="Helical" evidence="1">
    <location>
        <begin position="15"/>
        <end position="37"/>
    </location>
</feature>
<keyword evidence="1" id="KW-0812">Transmembrane</keyword>
<name>A0AAW8FBX7_9ACTN</name>
<evidence type="ECO:0000313" key="3">
    <source>
        <dbReference type="Proteomes" id="UP001234216"/>
    </source>
</evidence>
<protein>
    <submittedName>
        <fullName evidence="2">Uncharacterized protein</fullName>
    </submittedName>
</protein>
<accession>A0AAW8FBX7</accession>
<keyword evidence="1" id="KW-1133">Transmembrane helix</keyword>
<dbReference type="RefSeq" id="WP_373430950.1">
    <property type="nucleotide sequence ID" value="NZ_JAUSZV010000005.1"/>
</dbReference>
<proteinExistence type="predicted"/>
<comment type="caution">
    <text evidence="2">The sequence shown here is derived from an EMBL/GenBank/DDBJ whole genome shotgun (WGS) entry which is preliminary data.</text>
</comment>
<gene>
    <name evidence="2" type="ORF">QFZ22_003611</name>
</gene>
<organism evidence="2 3">
    <name type="scientific">Streptomyces canus</name>
    <dbReference type="NCBI Taxonomy" id="58343"/>
    <lineage>
        <taxon>Bacteria</taxon>
        <taxon>Bacillati</taxon>
        <taxon>Actinomycetota</taxon>
        <taxon>Actinomycetes</taxon>
        <taxon>Kitasatosporales</taxon>
        <taxon>Streptomycetaceae</taxon>
        <taxon>Streptomyces</taxon>
        <taxon>Streptomyces aurantiacus group</taxon>
    </lineage>
</organism>
<reference evidence="2" key="1">
    <citation type="submission" date="2023-07" db="EMBL/GenBank/DDBJ databases">
        <title>Comparative genomics of wheat-associated soil bacteria to identify genetic determinants of phenazine resistance.</title>
        <authorList>
            <person name="Mouncey N."/>
        </authorList>
    </citation>
    <scope>NUCLEOTIDE SEQUENCE</scope>
    <source>
        <strain evidence="2">V4I22</strain>
    </source>
</reference>
<dbReference type="EMBL" id="JAUSZV010000005">
    <property type="protein sequence ID" value="MDQ0907626.1"/>
    <property type="molecule type" value="Genomic_DNA"/>
</dbReference>
<evidence type="ECO:0000256" key="1">
    <source>
        <dbReference type="SAM" id="Phobius"/>
    </source>
</evidence>
<dbReference type="Proteomes" id="UP001234216">
    <property type="component" value="Unassembled WGS sequence"/>
</dbReference>
<evidence type="ECO:0000313" key="2">
    <source>
        <dbReference type="EMBL" id="MDQ0907626.1"/>
    </source>
</evidence>
<dbReference type="AlphaFoldDB" id="A0AAW8FBX7"/>